<dbReference type="SUPFAM" id="SSF56784">
    <property type="entry name" value="HAD-like"/>
    <property type="match status" value="1"/>
</dbReference>
<dbReference type="GO" id="GO:0006281">
    <property type="term" value="P:DNA repair"/>
    <property type="evidence" value="ECO:0007669"/>
    <property type="project" value="TreeGrafter"/>
</dbReference>
<dbReference type="Gene3D" id="3.40.50.1000">
    <property type="entry name" value="HAD superfamily/HAD-like"/>
    <property type="match status" value="1"/>
</dbReference>
<dbReference type="Pfam" id="PF13419">
    <property type="entry name" value="HAD_2"/>
    <property type="match status" value="1"/>
</dbReference>
<dbReference type="GO" id="GO:0005829">
    <property type="term" value="C:cytosol"/>
    <property type="evidence" value="ECO:0007669"/>
    <property type="project" value="TreeGrafter"/>
</dbReference>
<evidence type="ECO:0000313" key="1">
    <source>
        <dbReference type="EMBL" id="GCF08158.1"/>
    </source>
</evidence>
<dbReference type="OrthoDB" id="9807630at2"/>
<dbReference type="AlphaFoldDB" id="A0A5A5T9T8"/>
<comment type="caution">
    <text evidence="1">The sequence shown here is derived from an EMBL/GenBank/DDBJ whole genome shotgun (WGS) entry which is preliminary data.</text>
</comment>
<dbReference type="NCBIfam" id="TIGR01549">
    <property type="entry name" value="HAD-SF-IA-v1"/>
    <property type="match status" value="1"/>
</dbReference>
<sequence length="225" mass="24897">MSNHHPVKGMILDVDGTLVDSNDAHTHAWIDAMQEQGHQVAFETVRPLIGMGGDKVLPEVLHIEKDSEEGQKISERRKEIFKERYYSTVKAFPHTYELLQHIHDQGQKMIIATSAEPEELEKLLVLIGSDTKKFFLAQTTSKDAPQSKPDADIMLAAIKRIQMDASQLVMIGDTAYDIQSATKAGIATIALRCGGWKDTDLQGSVAIYDDPADLLAHYSSSPLGR</sequence>
<dbReference type="InterPro" id="IPR023198">
    <property type="entry name" value="PGP-like_dom2"/>
</dbReference>
<keyword evidence="2" id="KW-1185">Reference proteome</keyword>
<protein>
    <submittedName>
        <fullName evidence="1">Phosphoglycolate phosphatase</fullName>
    </submittedName>
</protein>
<dbReference type="EMBL" id="BIXY01000019">
    <property type="protein sequence ID" value="GCF08158.1"/>
    <property type="molecule type" value="Genomic_DNA"/>
</dbReference>
<dbReference type="InterPro" id="IPR023214">
    <property type="entry name" value="HAD_sf"/>
</dbReference>
<proteinExistence type="predicted"/>
<dbReference type="InterPro" id="IPR006439">
    <property type="entry name" value="HAD-SF_hydro_IA"/>
</dbReference>
<organism evidence="1 2">
    <name type="scientific">Dictyobacter arantiisoli</name>
    <dbReference type="NCBI Taxonomy" id="2014874"/>
    <lineage>
        <taxon>Bacteria</taxon>
        <taxon>Bacillati</taxon>
        <taxon>Chloroflexota</taxon>
        <taxon>Ktedonobacteria</taxon>
        <taxon>Ktedonobacterales</taxon>
        <taxon>Dictyobacteraceae</taxon>
        <taxon>Dictyobacter</taxon>
    </lineage>
</organism>
<dbReference type="SFLD" id="SFLDG01135">
    <property type="entry name" value="C1.5.6:_HAD__Beta-PGM__Phospha"/>
    <property type="match status" value="1"/>
</dbReference>
<dbReference type="PANTHER" id="PTHR43434:SF16">
    <property type="entry name" value="BLL8046 PROTEIN"/>
    <property type="match status" value="1"/>
</dbReference>
<dbReference type="Gene3D" id="1.10.150.240">
    <property type="entry name" value="Putative phosphatase, domain 2"/>
    <property type="match status" value="1"/>
</dbReference>
<name>A0A5A5T9T8_9CHLR</name>
<dbReference type="InterPro" id="IPR036412">
    <property type="entry name" value="HAD-like_sf"/>
</dbReference>
<dbReference type="Proteomes" id="UP000322530">
    <property type="component" value="Unassembled WGS sequence"/>
</dbReference>
<dbReference type="InterPro" id="IPR041492">
    <property type="entry name" value="HAD_2"/>
</dbReference>
<evidence type="ECO:0000313" key="2">
    <source>
        <dbReference type="Proteomes" id="UP000322530"/>
    </source>
</evidence>
<dbReference type="SFLD" id="SFLDG01129">
    <property type="entry name" value="C1.5:_HAD__Beta-PGM__Phosphata"/>
    <property type="match status" value="1"/>
</dbReference>
<dbReference type="SFLD" id="SFLDS00003">
    <property type="entry name" value="Haloacid_Dehalogenase"/>
    <property type="match status" value="1"/>
</dbReference>
<reference evidence="1 2" key="1">
    <citation type="submission" date="2019-01" db="EMBL/GenBank/DDBJ databases">
        <title>Draft genome sequence of Dictyobacter sp. Uno17.</title>
        <authorList>
            <person name="Wang C.M."/>
            <person name="Zheng Y."/>
            <person name="Sakai Y."/>
            <person name="Abe K."/>
            <person name="Yokota A."/>
            <person name="Yabe S."/>
        </authorList>
    </citation>
    <scope>NUCLEOTIDE SEQUENCE [LARGE SCALE GENOMIC DNA]</scope>
    <source>
        <strain evidence="1 2">Uno17</strain>
    </source>
</reference>
<dbReference type="GO" id="GO:0008967">
    <property type="term" value="F:phosphoglycolate phosphatase activity"/>
    <property type="evidence" value="ECO:0007669"/>
    <property type="project" value="TreeGrafter"/>
</dbReference>
<dbReference type="RefSeq" id="WP_149401157.1">
    <property type="nucleotide sequence ID" value="NZ_BIXY01000019.1"/>
</dbReference>
<accession>A0A5A5T9T8</accession>
<dbReference type="PANTHER" id="PTHR43434">
    <property type="entry name" value="PHOSPHOGLYCOLATE PHOSPHATASE"/>
    <property type="match status" value="1"/>
</dbReference>
<gene>
    <name evidence="1" type="ORF">KDI_17220</name>
</gene>
<dbReference type="InterPro" id="IPR050155">
    <property type="entry name" value="HAD-like_hydrolase_sf"/>
</dbReference>